<reference evidence="3" key="1">
    <citation type="submission" date="2023-11" db="EMBL/GenBank/DDBJ databases">
        <title>Species delimitation and phylogenetic relationships of the Prionospio complex (Annelida, Spionidae) in the Northeast Atlantic.</title>
        <authorList>
            <person name="Hektoen M.M."/>
            <person name="Bakken T."/>
            <person name="Radashevsky V.I."/>
            <person name="Ekrem T."/>
            <person name="Dunshea G."/>
        </authorList>
    </citation>
    <scope>NUCLEOTIDE SEQUENCE</scope>
    <source>
        <strain evidence="2">MH37</strain>
        <strain evidence="3">MH38</strain>
    </source>
</reference>
<dbReference type="AlphaFoldDB" id="A0AAU6QGV9"/>
<dbReference type="EMBL" id="OR935914">
    <property type="protein sequence ID" value="WZB40515.1"/>
    <property type="molecule type" value="Genomic_DNA"/>
</dbReference>
<keyword evidence="3" id="KW-0496">Mitochondrion</keyword>
<evidence type="ECO:0000313" key="2">
    <source>
        <dbReference type="EMBL" id="WZB40515.1"/>
    </source>
</evidence>
<protein>
    <submittedName>
        <fullName evidence="3">NADH dehydrogenase subunit 6</fullName>
    </submittedName>
</protein>
<feature type="transmembrane region" description="Helical" evidence="1">
    <location>
        <begin position="124"/>
        <end position="149"/>
    </location>
</feature>
<feature type="transmembrane region" description="Helical" evidence="1">
    <location>
        <begin position="54"/>
        <end position="76"/>
    </location>
</feature>
<sequence>MMTLCLMSAMIAISSTLALATSPLFMGLWIISLALVMAMSTSMILTSWLGMMMFLIYVGGLLVMFAYFVALTPNLLIESKTMTLMLTLSTPLIFLSVSIMLISDNKLFSDITQLPLSFLMSENLYTITLIALTLFFALVAVVKICSTFSSPLRPFN</sequence>
<accession>A0AAU6QGV9</accession>
<keyword evidence="1" id="KW-0812">Transmembrane</keyword>
<keyword evidence="1" id="KW-1133">Transmembrane helix</keyword>
<organism evidence="3">
    <name type="scientific">Prionospio sanmartini</name>
    <dbReference type="NCBI Taxonomy" id="3050092"/>
    <lineage>
        <taxon>Eukaryota</taxon>
        <taxon>Metazoa</taxon>
        <taxon>Spiralia</taxon>
        <taxon>Lophotrochozoa</taxon>
        <taxon>Annelida</taxon>
        <taxon>Polychaeta</taxon>
        <taxon>Sedentaria</taxon>
        <taxon>Canalipalpata</taxon>
        <taxon>Spionida</taxon>
        <taxon>Spionidae</taxon>
        <taxon>Prionospio</taxon>
    </lineage>
</organism>
<keyword evidence="1" id="KW-0472">Membrane</keyword>
<feature type="transmembrane region" description="Helical" evidence="1">
    <location>
        <begin position="82"/>
        <end position="103"/>
    </location>
</feature>
<proteinExistence type="predicted"/>
<geneLocation type="mitochondrion" evidence="3"/>
<name>A0AAU6QGV9_9ANNE</name>
<evidence type="ECO:0000313" key="3">
    <source>
        <dbReference type="EMBL" id="WZB40528.1"/>
    </source>
</evidence>
<dbReference type="EMBL" id="OR935915">
    <property type="protein sequence ID" value="WZB40528.1"/>
    <property type="molecule type" value="Genomic_DNA"/>
</dbReference>
<evidence type="ECO:0000256" key="1">
    <source>
        <dbReference type="SAM" id="Phobius"/>
    </source>
</evidence>
<gene>
    <name evidence="3" type="primary">ND6</name>
</gene>